<dbReference type="RefSeq" id="WP_025138195.1">
    <property type="nucleotide sequence ID" value="NZ_CADIJO010000003.1"/>
</dbReference>
<evidence type="ECO:0000313" key="2">
    <source>
        <dbReference type="Proteomes" id="UP000494111"/>
    </source>
</evidence>
<sequence>MNAASPDLIEVARSYAEFRAIAGVGAVRSEADYSRTLAMVEAILDETRNQPAREDATHPLADLLDLLSASLRSYEADHYPIPAQKSH</sequence>
<protein>
    <submittedName>
        <fullName evidence="1">Uncharacterized protein</fullName>
    </submittedName>
</protein>
<gene>
    <name evidence="1" type="ORF">LMG3458_01075</name>
</gene>
<proteinExistence type="predicted"/>
<dbReference type="EMBL" id="CADIJO010000003">
    <property type="protein sequence ID" value="CAB3670687.1"/>
    <property type="molecule type" value="Genomic_DNA"/>
</dbReference>
<dbReference type="Proteomes" id="UP000494111">
    <property type="component" value="Unassembled WGS sequence"/>
</dbReference>
<accession>A0A6S6ZAK7</accession>
<dbReference type="AlphaFoldDB" id="A0A6S6ZAK7"/>
<name>A0A6S6ZAK7_9BURK</name>
<organism evidence="1 2">
    <name type="scientific">Achromobacter deleyi</name>
    <dbReference type="NCBI Taxonomy" id="1353891"/>
    <lineage>
        <taxon>Bacteria</taxon>
        <taxon>Pseudomonadati</taxon>
        <taxon>Pseudomonadota</taxon>
        <taxon>Betaproteobacteria</taxon>
        <taxon>Burkholderiales</taxon>
        <taxon>Alcaligenaceae</taxon>
        <taxon>Achromobacter</taxon>
    </lineage>
</organism>
<evidence type="ECO:0000313" key="1">
    <source>
        <dbReference type="EMBL" id="CAB3670687.1"/>
    </source>
</evidence>
<reference evidence="1 2" key="1">
    <citation type="submission" date="2020-04" db="EMBL/GenBank/DDBJ databases">
        <authorList>
            <person name="De Canck E."/>
        </authorList>
    </citation>
    <scope>NUCLEOTIDE SEQUENCE [LARGE SCALE GENOMIC DNA]</scope>
    <source>
        <strain evidence="1 2">LMG 3458</strain>
    </source>
</reference>